<organism evidence="4 5">
    <name type="scientific">Paenibacillus harenae</name>
    <dbReference type="NCBI Taxonomy" id="306543"/>
    <lineage>
        <taxon>Bacteria</taxon>
        <taxon>Bacillati</taxon>
        <taxon>Bacillota</taxon>
        <taxon>Bacilli</taxon>
        <taxon>Bacillales</taxon>
        <taxon>Paenibacillaceae</taxon>
        <taxon>Paenibacillus</taxon>
    </lineage>
</organism>
<comment type="catalytic activity">
    <reaction evidence="3">
        <text>uridine + phosphate = alpha-D-ribose 1-phosphate + uracil</text>
        <dbReference type="Rhea" id="RHEA:24388"/>
        <dbReference type="ChEBI" id="CHEBI:16704"/>
        <dbReference type="ChEBI" id="CHEBI:17568"/>
        <dbReference type="ChEBI" id="CHEBI:43474"/>
        <dbReference type="ChEBI" id="CHEBI:57720"/>
        <dbReference type="EC" id="2.4.2.2"/>
    </reaction>
</comment>
<dbReference type="EC" id="2.4.2.1" evidence="3"/>
<dbReference type="PANTHER" id="PTHR36540">
    <property type="entry name" value="PYRIMIDINE/PURINE NUCLEOSIDE PHOSPHORYLASE"/>
    <property type="match status" value="1"/>
</dbReference>
<keyword evidence="5" id="KW-1185">Reference proteome</keyword>
<evidence type="ECO:0000313" key="5">
    <source>
        <dbReference type="Proteomes" id="UP001229346"/>
    </source>
</evidence>
<dbReference type="Proteomes" id="UP001229346">
    <property type="component" value="Unassembled WGS sequence"/>
</dbReference>
<name>A0ABT9TUU9_PAEHA</name>
<protein>
    <recommendedName>
        <fullName evidence="3">Pyrimidine/purine nucleoside phosphorylase</fullName>
        <ecNumber evidence="3">2.4.2.1</ecNumber>
        <ecNumber evidence="3">2.4.2.2</ecNumber>
    </recommendedName>
    <alternativeName>
        <fullName evidence="3">Adenosine phosphorylase</fullName>
    </alternativeName>
    <alternativeName>
        <fullName evidence="3">Cytidine phosphorylase</fullName>
    </alternativeName>
    <alternativeName>
        <fullName evidence="3">Guanosine phosphorylase</fullName>
    </alternativeName>
    <alternativeName>
        <fullName evidence="3">Inosine phosphorylase</fullName>
    </alternativeName>
    <alternativeName>
        <fullName evidence="3">Thymidine phosphorylase</fullName>
    </alternativeName>
    <alternativeName>
        <fullName evidence="3">Uridine phosphorylase</fullName>
    </alternativeName>
    <alternativeName>
        <fullName evidence="3">Xanthosine phosphorylase</fullName>
    </alternativeName>
</protein>
<keyword evidence="2 3" id="KW-0808">Transferase</keyword>
<dbReference type="InterPro" id="IPR011051">
    <property type="entry name" value="RmlC_Cupin_sf"/>
</dbReference>
<evidence type="ECO:0000256" key="2">
    <source>
        <dbReference type="ARBA" id="ARBA00022679"/>
    </source>
</evidence>
<accession>A0ABT9TUU9</accession>
<comment type="catalytic activity">
    <reaction evidence="3">
        <text>inosine + phosphate = alpha-D-ribose 1-phosphate + hypoxanthine</text>
        <dbReference type="Rhea" id="RHEA:27646"/>
        <dbReference type="ChEBI" id="CHEBI:17368"/>
        <dbReference type="ChEBI" id="CHEBI:17596"/>
        <dbReference type="ChEBI" id="CHEBI:43474"/>
        <dbReference type="ChEBI" id="CHEBI:57720"/>
        <dbReference type="EC" id="2.4.2.1"/>
    </reaction>
</comment>
<comment type="catalytic activity">
    <reaction evidence="3">
        <text>thymidine + phosphate = 2-deoxy-alpha-D-ribose 1-phosphate + thymine</text>
        <dbReference type="Rhea" id="RHEA:16037"/>
        <dbReference type="ChEBI" id="CHEBI:17748"/>
        <dbReference type="ChEBI" id="CHEBI:17821"/>
        <dbReference type="ChEBI" id="CHEBI:43474"/>
        <dbReference type="ChEBI" id="CHEBI:57259"/>
        <dbReference type="EC" id="2.4.2.2"/>
    </reaction>
</comment>
<dbReference type="Pfam" id="PF06865">
    <property type="entry name" value="Ppnp"/>
    <property type="match status" value="1"/>
</dbReference>
<reference evidence="4 5" key="1">
    <citation type="submission" date="2023-07" db="EMBL/GenBank/DDBJ databases">
        <title>Sorghum-associated microbial communities from plants grown in Nebraska, USA.</title>
        <authorList>
            <person name="Schachtman D."/>
        </authorList>
    </citation>
    <scope>NUCLEOTIDE SEQUENCE [LARGE SCALE GENOMIC DNA]</scope>
    <source>
        <strain evidence="4 5">CC482</strain>
    </source>
</reference>
<dbReference type="EC" id="2.4.2.2" evidence="3"/>
<comment type="catalytic activity">
    <reaction evidence="3">
        <text>adenosine + phosphate = alpha-D-ribose 1-phosphate + adenine</text>
        <dbReference type="Rhea" id="RHEA:27642"/>
        <dbReference type="ChEBI" id="CHEBI:16335"/>
        <dbReference type="ChEBI" id="CHEBI:16708"/>
        <dbReference type="ChEBI" id="CHEBI:43474"/>
        <dbReference type="ChEBI" id="CHEBI:57720"/>
        <dbReference type="EC" id="2.4.2.1"/>
    </reaction>
</comment>
<dbReference type="SUPFAM" id="SSF51182">
    <property type="entry name" value="RmlC-like cupins"/>
    <property type="match status" value="1"/>
</dbReference>
<sequence length="105" mass="11678">MSQFENVTVVKKANVYFDGKVTSRVVVFPDGTKKTLGIMLPGEYEFGTDCVEIMEILAGDLKVLLPGESEWLHIQGEGEFTVPANTKFKLQVAAVSDYCCSYIYE</sequence>
<dbReference type="InterPro" id="IPR009664">
    <property type="entry name" value="Ppnp"/>
</dbReference>
<evidence type="ECO:0000256" key="1">
    <source>
        <dbReference type="ARBA" id="ARBA00022676"/>
    </source>
</evidence>
<proteinExistence type="inferred from homology"/>
<dbReference type="Gene3D" id="2.60.120.10">
    <property type="entry name" value="Jelly Rolls"/>
    <property type="match status" value="1"/>
</dbReference>
<evidence type="ECO:0000256" key="3">
    <source>
        <dbReference type="HAMAP-Rule" id="MF_01537"/>
    </source>
</evidence>
<dbReference type="EMBL" id="JAUSSU010000001">
    <property type="protein sequence ID" value="MDQ0111139.1"/>
    <property type="molecule type" value="Genomic_DNA"/>
</dbReference>
<comment type="catalytic activity">
    <reaction evidence="3">
        <text>guanosine + phosphate = alpha-D-ribose 1-phosphate + guanine</text>
        <dbReference type="Rhea" id="RHEA:13233"/>
        <dbReference type="ChEBI" id="CHEBI:16235"/>
        <dbReference type="ChEBI" id="CHEBI:16750"/>
        <dbReference type="ChEBI" id="CHEBI:43474"/>
        <dbReference type="ChEBI" id="CHEBI:57720"/>
        <dbReference type="EC" id="2.4.2.1"/>
    </reaction>
</comment>
<dbReference type="InterPro" id="IPR014710">
    <property type="entry name" value="RmlC-like_jellyroll"/>
</dbReference>
<dbReference type="HAMAP" id="MF_01537">
    <property type="entry name" value="Nucleos_phosphorylase_PpnP"/>
    <property type="match status" value="1"/>
</dbReference>
<comment type="similarity">
    <text evidence="3">Belongs to the nucleoside phosphorylase PpnP family.</text>
</comment>
<comment type="catalytic activity">
    <reaction evidence="3">
        <text>cytidine + phosphate = cytosine + alpha-D-ribose 1-phosphate</text>
        <dbReference type="Rhea" id="RHEA:52540"/>
        <dbReference type="ChEBI" id="CHEBI:16040"/>
        <dbReference type="ChEBI" id="CHEBI:17562"/>
        <dbReference type="ChEBI" id="CHEBI:43474"/>
        <dbReference type="ChEBI" id="CHEBI:57720"/>
        <dbReference type="EC" id="2.4.2.2"/>
    </reaction>
</comment>
<gene>
    <name evidence="3" type="primary">ppnP</name>
    <name evidence="4" type="ORF">J2T15_000555</name>
</gene>
<comment type="function">
    <text evidence="3">Catalyzes the phosphorolysis of diverse nucleosides, yielding D-ribose 1-phosphate and the respective free bases. Can use uridine, adenosine, guanosine, cytidine, thymidine, inosine and xanthosine as substrates. Also catalyzes the reverse reactions.</text>
</comment>
<comment type="catalytic activity">
    <reaction evidence="3">
        <text>a purine D-ribonucleoside + phosphate = a purine nucleobase + alpha-D-ribose 1-phosphate</text>
        <dbReference type="Rhea" id="RHEA:19805"/>
        <dbReference type="ChEBI" id="CHEBI:26386"/>
        <dbReference type="ChEBI" id="CHEBI:43474"/>
        <dbReference type="ChEBI" id="CHEBI:57720"/>
        <dbReference type="ChEBI" id="CHEBI:142355"/>
        <dbReference type="EC" id="2.4.2.1"/>
    </reaction>
</comment>
<dbReference type="CDD" id="cd20296">
    <property type="entry name" value="cupin_PpnP-like"/>
    <property type="match status" value="1"/>
</dbReference>
<comment type="caution">
    <text evidence="4">The sequence shown here is derived from an EMBL/GenBank/DDBJ whole genome shotgun (WGS) entry which is preliminary data.</text>
</comment>
<dbReference type="RefSeq" id="WP_307200828.1">
    <property type="nucleotide sequence ID" value="NZ_JAUSST010000004.1"/>
</dbReference>
<evidence type="ECO:0000313" key="4">
    <source>
        <dbReference type="EMBL" id="MDQ0111139.1"/>
    </source>
</evidence>
<keyword evidence="1 3" id="KW-0328">Glycosyltransferase</keyword>
<dbReference type="PANTHER" id="PTHR36540:SF1">
    <property type="entry name" value="PYRIMIDINE_PURINE NUCLEOSIDE PHOSPHORYLASE"/>
    <property type="match status" value="1"/>
</dbReference>
<comment type="catalytic activity">
    <reaction evidence="3">
        <text>xanthosine + phosphate = alpha-D-ribose 1-phosphate + xanthine</text>
        <dbReference type="Rhea" id="RHEA:27638"/>
        <dbReference type="ChEBI" id="CHEBI:17712"/>
        <dbReference type="ChEBI" id="CHEBI:18107"/>
        <dbReference type="ChEBI" id="CHEBI:43474"/>
        <dbReference type="ChEBI" id="CHEBI:57720"/>
        <dbReference type="EC" id="2.4.2.1"/>
    </reaction>
</comment>